<evidence type="ECO:0000256" key="3">
    <source>
        <dbReference type="ARBA" id="ARBA00023002"/>
    </source>
</evidence>
<dbReference type="RefSeq" id="WP_045274266.1">
    <property type="nucleotide sequence ID" value="NZ_BAAAUP010000007.1"/>
</dbReference>
<dbReference type="PATRIC" id="fig|92835.4.peg.264"/>
<dbReference type="PANTHER" id="PTHR30011:SF16">
    <property type="entry name" value="C2H2 FINGER DOMAIN TRANSCRIPTION FACTOR (EUROFUNG)-RELATED"/>
    <property type="match status" value="1"/>
</dbReference>
<keyword evidence="2" id="KW-0288">FMN</keyword>
<keyword evidence="4 5" id="KW-0503">Monooxygenase</keyword>
<dbReference type="InterPro" id="IPR036661">
    <property type="entry name" value="Luciferase-like_sf"/>
</dbReference>
<keyword evidence="3 5" id="KW-0560">Oxidoreductase</keyword>
<comment type="caution">
    <text evidence="5">The sequence shown here is derived from an EMBL/GenBank/DDBJ whole genome shotgun (WGS) entry which is preliminary data.</text>
</comment>
<evidence type="ECO:0000313" key="5">
    <source>
        <dbReference type="EMBL" id="KJL45323.1"/>
    </source>
</evidence>
<dbReference type="GO" id="GO:0004497">
    <property type="term" value="F:monooxygenase activity"/>
    <property type="evidence" value="ECO:0007669"/>
    <property type="project" value="UniProtKB-KW"/>
</dbReference>
<keyword evidence="6" id="KW-1185">Reference proteome</keyword>
<reference evidence="5 6" key="1">
    <citation type="submission" date="2015-02" db="EMBL/GenBank/DDBJ databases">
        <title>Draft genome sequences of ten Microbacterium spp. with emphasis on heavy metal contaminated environments.</title>
        <authorList>
            <person name="Corretto E."/>
        </authorList>
    </citation>
    <scope>NUCLEOTIDE SEQUENCE [LARGE SCALE GENOMIC DNA]</scope>
    <source>
        <strain evidence="5 6">DSM 12510</strain>
    </source>
</reference>
<dbReference type="AlphaFoldDB" id="A0A0M2HF97"/>
<evidence type="ECO:0000256" key="1">
    <source>
        <dbReference type="ARBA" id="ARBA00022630"/>
    </source>
</evidence>
<dbReference type="InterPro" id="IPR051260">
    <property type="entry name" value="Diverse_substr_monoxygenases"/>
</dbReference>
<dbReference type="EMBL" id="JYIZ01000024">
    <property type="protein sequence ID" value="KJL45323.1"/>
    <property type="molecule type" value="Genomic_DNA"/>
</dbReference>
<dbReference type="Gene3D" id="3.20.20.30">
    <property type="entry name" value="Luciferase-like domain"/>
    <property type="match status" value="1"/>
</dbReference>
<dbReference type="STRING" id="92835.RS81_00252"/>
<dbReference type="PANTHER" id="PTHR30011">
    <property type="entry name" value="ALKANESULFONATE MONOOXYGENASE-RELATED"/>
    <property type="match status" value="1"/>
</dbReference>
<organism evidence="5 6">
    <name type="scientific">Microbacterium terrae</name>
    <dbReference type="NCBI Taxonomy" id="69369"/>
    <lineage>
        <taxon>Bacteria</taxon>
        <taxon>Bacillati</taxon>
        <taxon>Actinomycetota</taxon>
        <taxon>Actinomycetes</taxon>
        <taxon>Micrococcales</taxon>
        <taxon>Microbacteriaceae</taxon>
        <taxon>Microbacterium</taxon>
    </lineage>
</organism>
<dbReference type="GO" id="GO:0016705">
    <property type="term" value="F:oxidoreductase activity, acting on paired donors, with incorporation or reduction of molecular oxygen"/>
    <property type="evidence" value="ECO:0007669"/>
    <property type="project" value="InterPro"/>
</dbReference>
<evidence type="ECO:0000313" key="6">
    <source>
        <dbReference type="Proteomes" id="UP000033956"/>
    </source>
</evidence>
<name>A0A0M2HF97_9MICO</name>
<evidence type="ECO:0000256" key="2">
    <source>
        <dbReference type="ARBA" id="ARBA00022643"/>
    </source>
</evidence>
<dbReference type="EC" id="1.14.-.-" evidence="5"/>
<dbReference type="Proteomes" id="UP000033956">
    <property type="component" value="Unassembled WGS sequence"/>
</dbReference>
<sequence length="279" mass="29575">MSAALIALEGTVLADAVAQEPQTTSLLREGVRDGRLAAVVLGAPYAPRDHDPVAVATALTVHLPGIGVIAAADRDGDHPYNAARRLLSLDHLSGGRAGALFSGGGAADEASHTAERIEVVRKLWNSWPVETLLVDHATRRYARTDGIRAIAHAGDRYEVRGALNTPTSRQGEPVSLWWVDTPDELEASFGLVDLVVTDSEHVMTAWSIAASAERPRLVSTVPGAAGISLVRVRTRDGLARALDSASPAVPARTLRKRLGLPERRYDLSHAPLAFGAAHA</sequence>
<gene>
    <name evidence="5" type="primary">moxC</name>
    <name evidence="5" type="ORF">RS81_00252</name>
</gene>
<accession>A0A0M2HF97</accession>
<evidence type="ECO:0000256" key="4">
    <source>
        <dbReference type="ARBA" id="ARBA00023033"/>
    </source>
</evidence>
<proteinExistence type="predicted"/>
<keyword evidence="1" id="KW-0285">Flavoprotein</keyword>
<dbReference type="SUPFAM" id="SSF51679">
    <property type="entry name" value="Bacterial luciferase-like"/>
    <property type="match status" value="1"/>
</dbReference>
<protein>
    <submittedName>
        <fullName evidence="5">Monooxygenase MoxC</fullName>
        <ecNumber evidence="5">1.14.-.-</ecNumber>
    </submittedName>
</protein>